<dbReference type="OrthoDB" id="6077919at2759"/>
<dbReference type="Gene3D" id="3.30.160.60">
    <property type="entry name" value="Classic Zinc Finger"/>
    <property type="match status" value="2"/>
</dbReference>
<accession>A0A1E1W582</accession>
<feature type="non-terminal residue" evidence="12">
    <location>
        <position position="128"/>
    </location>
</feature>
<evidence type="ECO:0000256" key="8">
    <source>
        <dbReference type="ARBA" id="ARBA00023242"/>
    </source>
</evidence>
<evidence type="ECO:0000313" key="12">
    <source>
        <dbReference type="EMBL" id="JAT82135.1"/>
    </source>
</evidence>
<keyword evidence="4 9" id="KW-0863">Zinc-finger</keyword>
<comment type="subcellular location">
    <subcellularLocation>
        <location evidence="1">Nucleus</location>
    </subcellularLocation>
</comment>
<feature type="compositionally biased region" description="Basic and acidic residues" evidence="10">
    <location>
        <begin position="53"/>
        <end position="64"/>
    </location>
</feature>
<dbReference type="GO" id="GO:0008270">
    <property type="term" value="F:zinc ion binding"/>
    <property type="evidence" value="ECO:0007669"/>
    <property type="project" value="UniProtKB-KW"/>
</dbReference>
<sequence>APPRPPPEPHNNLKEEVLQRILDSEVPTDQNFSENIIQESEVPPEPEPPNENNDDKPSESSDNKKKSKKCECPQCGRVFYHRNSLLYHVLSHRGKQHECRECGKGFYTANALKIHKRVHNGDRPYKCE</sequence>
<evidence type="ECO:0000256" key="7">
    <source>
        <dbReference type="ARBA" id="ARBA00023163"/>
    </source>
</evidence>
<feature type="non-terminal residue" evidence="12">
    <location>
        <position position="1"/>
    </location>
</feature>
<evidence type="ECO:0000256" key="1">
    <source>
        <dbReference type="ARBA" id="ARBA00004123"/>
    </source>
</evidence>
<organism evidence="12">
    <name type="scientific">Pectinophora gossypiella</name>
    <name type="common">Cotton pink bollworm</name>
    <name type="synonym">Depressaria gossypiella</name>
    <dbReference type="NCBI Taxonomy" id="13191"/>
    <lineage>
        <taxon>Eukaryota</taxon>
        <taxon>Metazoa</taxon>
        <taxon>Ecdysozoa</taxon>
        <taxon>Arthropoda</taxon>
        <taxon>Hexapoda</taxon>
        <taxon>Insecta</taxon>
        <taxon>Pterygota</taxon>
        <taxon>Neoptera</taxon>
        <taxon>Endopterygota</taxon>
        <taxon>Lepidoptera</taxon>
        <taxon>Glossata</taxon>
        <taxon>Ditrysia</taxon>
        <taxon>Gelechioidea</taxon>
        <taxon>Gelechiidae</taxon>
        <taxon>Apatetrinae</taxon>
        <taxon>Pectinophora</taxon>
    </lineage>
</organism>
<feature type="region of interest" description="Disordered" evidence="10">
    <location>
        <begin position="24"/>
        <end position="70"/>
    </location>
</feature>
<evidence type="ECO:0000256" key="5">
    <source>
        <dbReference type="ARBA" id="ARBA00022833"/>
    </source>
</evidence>
<keyword evidence="8" id="KW-0539">Nucleus</keyword>
<protein>
    <recommendedName>
        <fullName evidence="11">C2H2-type domain-containing protein</fullName>
    </recommendedName>
</protein>
<dbReference type="EMBL" id="GDQN01008919">
    <property type="protein sequence ID" value="JAT82135.1"/>
    <property type="molecule type" value="Transcribed_RNA"/>
</dbReference>
<evidence type="ECO:0000256" key="6">
    <source>
        <dbReference type="ARBA" id="ARBA00023015"/>
    </source>
</evidence>
<proteinExistence type="predicted"/>
<evidence type="ECO:0000256" key="2">
    <source>
        <dbReference type="ARBA" id="ARBA00022723"/>
    </source>
</evidence>
<dbReference type="Pfam" id="PF00096">
    <property type="entry name" value="zf-C2H2"/>
    <property type="match status" value="2"/>
</dbReference>
<keyword evidence="3" id="KW-0677">Repeat</keyword>
<dbReference type="FunFam" id="3.30.160.60:FF:000003">
    <property type="entry name" value="Zinc finger protein 3 homolog"/>
    <property type="match status" value="1"/>
</dbReference>
<reference evidence="12" key="1">
    <citation type="submission" date="2015-09" db="EMBL/GenBank/DDBJ databases">
        <title>De novo assembly of Pectinophora gossypiella (Pink Bollworm) gut transcriptome.</title>
        <authorList>
            <person name="Tassone E.E."/>
        </authorList>
    </citation>
    <scope>NUCLEOTIDE SEQUENCE</scope>
</reference>
<gene>
    <name evidence="12" type="ORF">g.1807</name>
</gene>
<dbReference type="InterPro" id="IPR036236">
    <property type="entry name" value="Znf_C2H2_sf"/>
</dbReference>
<dbReference type="InterPro" id="IPR013087">
    <property type="entry name" value="Znf_C2H2_type"/>
</dbReference>
<dbReference type="PANTHER" id="PTHR46179">
    <property type="entry name" value="ZINC FINGER PROTEIN"/>
    <property type="match status" value="1"/>
</dbReference>
<dbReference type="PANTHER" id="PTHR46179:SF13">
    <property type="entry name" value="C2H2-TYPE DOMAIN-CONTAINING PROTEIN"/>
    <property type="match status" value="1"/>
</dbReference>
<evidence type="ECO:0000256" key="9">
    <source>
        <dbReference type="PROSITE-ProRule" id="PRU00042"/>
    </source>
</evidence>
<dbReference type="SMART" id="SM00355">
    <property type="entry name" value="ZnF_C2H2"/>
    <property type="match status" value="2"/>
</dbReference>
<dbReference type="SUPFAM" id="SSF57667">
    <property type="entry name" value="beta-beta-alpha zinc fingers"/>
    <property type="match status" value="2"/>
</dbReference>
<evidence type="ECO:0000256" key="10">
    <source>
        <dbReference type="SAM" id="MobiDB-lite"/>
    </source>
</evidence>
<dbReference type="PROSITE" id="PS00028">
    <property type="entry name" value="ZINC_FINGER_C2H2_1"/>
    <property type="match status" value="2"/>
</dbReference>
<keyword evidence="6" id="KW-0805">Transcription regulation</keyword>
<evidence type="ECO:0000259" key="11">
    <source>
        <dbReference type="PROSITE" id="PS50157"/>
    </source>
</evidence>
<keyword evidence="2" id="KW-0479">Metal-binding</keyword>
<feature type="compositionally biased region" description="Polar residues" evidence="10">
    <location>
        <begin position="27"/>
        <end position="38"/>
    </location>
</feature>
<feature type="domain" description="C2H2-type" evidence="11">
    <location>
        <begin position="70"/>
        <end position="97"/>
    </location>
</feature>
<keyword evidence="7" id="KW-0804">Transcription</keyword>
<evidence type="ECO:0000256" key="3">
    <source>
        <dbReference type="ARBA" id="ARBA00022737"/>
    </source>
</evidence>
<dbReference type="InterPro" id="IPR051061">
    <property type="entry name" value="Zinc_finger_trans_reg"/>
</dbReference>
<feature type="domain" description="C2H2-type" evidence="11">
    <location>
        <begin position="97"/>
        <end position="124"/>
    </location>
</feature>
<dbReference type="GO" id="GO:0006357">
    <property type="term" value="P:regulation of transcription by RNA polymerase II"/>
    <property type="evidence" value="ECO:0007669"/>
    <property type="project" value="TreeGrafter"/>
</dbReference>
<name>A0A1E1W582_PECGO</name>
<dbReference type="AlphaFoldDB" id="A0A1E1W582"/>
<dbReference type="PROSITE" id="PS50157">
    <property type="entry name" value="ZINC_FINGER_C2H2_2"/>
    <property type="match status" value="2"/>
</dbReference>
<keyword evidence="5" id="KW-0862">Zinc</keyword>
<evidence type="ECO:0000256" key="4">
    <source>
        <dbReference type="ARBA" id="ARBA00022771"/>
    </source>
</evidence>
<dbReference type="GO" id="GO:0005634">
    <property type="term" value="C:nucleus"/>
    <property type="evidence" value="ECO:0007669"/>
    <property type="project" value="UniProtKB-SubCell"/>
</dbReference>